<dbReference type="InterPro" id="IPR035986">
    <property type="entry name" value="PKD_dom_sf"/>
</dbReference>
<dbReference type="Gene3D" id="3.40.50.12090">
    <property type="match status" value="1"/>
</dbReference>
<evidence type="ECO:0000259" key="2">
    <source>
        <dbReference type="PROSITE" id="PS50093"/>
    </source>
</evidence>
<dbReference type="InterPro" id="IPR051922">
    <property type="entry name" value="Bact_Sporulation_Assoc"/>
</dbReference>
<dbReference type="EMBL" id="BAAAQN010000032">
    <property type="protein sequence ID" value="GAA2042419.1"/>
    <property type="molecule type" value="Genomic_DNA"/>
</dbReference>
<dbReference type="InterPro" id="IPR007253">
    <property type="entry name" value="Cell_wall-bd_2"/>
</dbReference>
<dbReference type="RefSeq" id="WP_344668219.1">
    <property type="nucleotide sequence ID" value="NZ_BAAAQN010000032.1"/>
</dbReference>
<proteinExistence type="predicted"/>
<name>A0ABN2US04_9ACTN</name>
<sequence length="597" mass="60748">MARSSAHISVRGKALAGTALGIAAASVGIADQAHAAPATFCGERPATAPAAPTAAGPVSVSSQDFPADTYSQHVPDQVGSLAVGASHAVCFSYRLDGASAGNGVGFRNADGQGRAQITLLTPAPGNHDLVVQGFDAGGAPTAPVDYRFATVRNPVGASPSSSPWGLALAPNVFLTGPNTVQADYEVRGVSEVYNPFSSTYDWGDGTPADTVDGQPLRTHTYSAPGVYQLRITFTEADYQHPGSTRSASAVVQVQVPNVMPVSRLSGADRFGTGVAVSQALWADHADPAPLAPKRYADSVVLARSDTFPDALAGVPLAAYRNGPLLLTDPATLTADTEAEIKRVLPPNAGKTVYLLGGDAAISPAIKARLVQDGYDVVRYAGADRYATALAIAKDGLGSPDHMIVATGRAFPDALSAGPFAVNHFGTGGTPAAIVLSDGDTLDPATADYVGRRLSVGSVTNQTVFSAGRPAASAVRALADQRKVAINYSLGCEGGDRYSTSDCIAAEGGAPFNAASPAVGVATGLSFADALTGGAYMAEVGGPLMLEDPGTVNEKLVGYLAGIRSASFVTPVTIFGGTQAVPQKVMDQVARAVGGHEE</sequence>
<dbReference type="InterPro" id="IPR013783">
    <property type="entry name" value="Ig-like_fold"/>
</dbReference>
<dbReference type="PROSITE" id="PS50093">
    <property type="entry name" value="PKD"/>
    <property type="match status" value="1"/>
</dbReference>
<dbReference type="PANTHER" id="PTHR30032:SF8">
    <property type="entry name" value="GERMINATION-SPECIFIC N-ACETYLMURAMOYL-L-ALANINE AMIDASE"/>
    <property type="match status" value="1"/>
</dbReference>
<evidence type="ECO:0000313" key="4">
    <source>
        <dbReference type="Proteomes" id="UP001500751"/>
    </source>
</evidence>
<evidence type="ECO:0000313" key="3">
    <source>
        <dbReference type="EMBL" id="GAA2042419.1"/>
    </source>
</evidence>
<feature type="signal peptide" evidence="1">
    <location>
        <begin position="1"/>
        <end position="35"/>
    </location>
</feature>
<feature type="domain" description="PKD" evidence="2">
    <location>
        <begin position="194"/>
        <end position="236"/>
    </location>
</feature>
<dbReference type="Proteomes" id="UP001500751">
    <property type="component" value="Unassembled WGS sequence"/>
</dbReference>
<dbReference type="PANTHER" id="PTHR30032">
    <property type="entry name" value="N-ACETYLMURAMOYL-L-ALANINE AMIDASE-RELATED"/>
    <property type="match status" value="1"/>
</dbReference>
<dbReference type="SUPFAM" id="SSF49299">
    <property type="entry name" value="PKD domain"/>
    <property type="match status" value="1"/>
</dbReference>
<accession>A0ABN2US04</accession>
<gene>
    <name evidence="3" type="ORF">GCM10009839_51490</name>
</gene>
<protein>
    <recommendedName>
        <fullName evidence="2">PKD domain-containing protein</fullName>
    </recommendedName>
</protein>
<organism evidence="3 4">
    <name type="scientific">Catenulispora yoronensis</name>
    <dbReference type="NCBI Taxonomy" id="450799"/>
    <lineage>
        <taxon>Bacteria</taxon>
        <taxon>Bacillati</taxon>
        <taxon>Actinomycetota</taxon>
        <taxon>Actinomycetes</taxon>
        <taxon>Catenulisporales</taxon>
        <taxon>Catenulisporaceae</taxon>
        <taxon>Catenulispora</taxon>
    </lineage>
</organism>
<dbReference type="Gene3D" id="2.60.40.10">
    <property type="entry name" value="Immunoglobulins"/>
    <property type="match status" value="1"/>
</dbReference>
<feature type="chain" id="PRO_5045117565" description="PKD domain-containing protein" evidence="1">
    <location>
        <begin position="36"/>
        <end position="597"/>
    </location>
</feature>
<keyword evidence="1" id="KW-0732">Signal</keyword>
<reference evidence="3 4" key="1">
    <citation type="journal article" date="2019" name="Int. J. Syst. Evol. Microbiol.">
        <title>The Global Catalogue of Microorganisms (GCM) 10K type strain sequencing project: providing services to taxonomists for standard genome sequencing and annotation.</title>
        <authorList>
            <consortium name="The Broad Institute Genomics Platform"/>
            <consortium name="The Broad Institute Genome Sequencing Center for Infectious Disease"/>
            <person name="Wu L."/>
            <person name="Ma J."/>
        </authorList>
    </citation>
    <scope>NUCLEOTIDE SEQUENCE [LARGE SCALE GENOMIC DNA]</scope>
    <source>
        <strain evidence="3 4">JCM 16014</strain>
    </source>
</reference>
<dbReference type="Pfam" id="PF04122">
    <property type="entry name" value="CW_binding_2"/>
    <property type="match status" value="3"/>
</dbReference>
<keyword evidence="4" id="KW-1185">Reference proteome</keyword>
<evidence type="ECO:0000256" key="1">
    <source>
        <dbReference type="SAM" id="SignalP"/>
    </source>
</evidence>
<comment type="caution">
    <text evidence="3">The sequence shown here is derived from an EMBL/GenBank/DDBJ whole genome shotgun (WGS) entry which is preliminary data.</text>
</comment>
<dbReference type="InterPro" id="IPR000601">
    <property type="entry name" value="PKD_dom"/>
</dbReference>